<proteinExistence type="predicted"/>
<dbReference type="AlphaFoldDB" id="A0AAW0NKS6"/>
<dbReference type="Proteomes" id="UP001460270">
    <property type="component" value="Unassembled WGS sequence"/>
</dbReference>
<gene>
    <name evidence="1" type="ORF">WMY93_018157</name>
</gene>
<sequence length="183" mass="19889">MSCQYTRAFSSALLSLPTLSPPSPVLQLELLECNGKTLRMPLSLQLTQIPIVFNHCPARRSPGHTLARIPPCDPCSRTQAHICSPAPAFSRCGTYLVLCPTVNKHYNVTLQEAPLVDLFHNLTSSGYCISSYEFESSVCTLWHSPPSLLLQCRGTGRGALMMLGQMAFSSSCAELSGTQSLRG</sequence>
<name>A0AAW0NKS6_9GOBI</name>
<protein>
    <recommendedName>
        <fullName evidence="3">FZ domain-containing protein</fullName>
    </recommendedName>
</protein>
<keyword evidence="2" id="KW-1185">Reference proteome</keyword>
<dbReference type="EMBL" id="JBBPFD010000013">
    <property type="protein sequence ID" value="KAK7901388.1"/>
    <property type="molecule type" value="Genomic_DNA"/>
</dbReference>
<accession>A0AAW0NKS6</accession>
<reference evidence="2" key="1">
    <citation type="submission" date="2024-04" db="EMBL/GenBank/DDBJ databases">
        <title>Salinicola lusitanus LLJ914,a marine bacterium isolated from the Okinawa Trough.</title>
        <authorList>
            <person name="Li J."/>
        </authorList>
    </citation>
    <scope>NUCLEOTIDE SEQUENCE [LARGE SCALE GENOMIC DNA]</scope>
</reference>
<comment type="caution">
    <text evidence="1">The sequence shown here is derived from an EMBL/GenBank/DDBJ whole genome shotgun (WGS) entry which is preliminary data.</text>
</comment>
<evidence type="ECO:0000313" key="2">
    <source>
        <dbReference type="Proteomes" id="UP001460270"/>
    </source>
</evidence>
<evidence type="ECO:0008006" key="3">
    <source>
        <dbReference type="Google" id="ProtNLM"/>
    </source>
</evidence>
<evidence type="ECO:0000313" key="1">
    <source>
        <dbReference type="EMBL" id="KAK7901388.1"/>
    </source>
</evidence>
<organism evidence="1 2">
    <name type="scientific">Mugilogobius chulae</name>
    <name type="common">yellowstripe goby</name>
    <dbReference type="NCBI Taxonomy" id="88201"/>
    <lineage>
        <taxon>Eukaryota</taxon>
        <taxon>Metazoa</taxon>
        <taxon>Chordata</taxon>
        <taxon>Craniata</taxon>
        <taxon>Vertebrata</taxon>
        <taxon>Euteleostomi</taxon>
        <taxon>Actinopterygii</taxon>
        <taxon>Neopterygii</taxon>
        <taxon>Teleostei</taxon>
        <taxon>Neoteleostei</taxon>
        <taxon>Acanthomorphata</taxon>
        <taxon>Gobiaria</taxon>
        <taxon>Gobiiformes</taxon>
        <taxon>Gobioidei</taxon>
        <taxon>Gobiidae</taxon>
        <taxon>Gobionellinae</taxon>
        <taxon>Mugilogobius</taxon>
    </lineage>
</organism>